<dbReference type="EMBL" id="CAIH01000139">
    <property type="protein sequence ID" value="CCH92402.1"/>
    <property type="molecule type" value="Genomic_DNA"/>
</dbReference>
<gene>
    <name evidence="2" type="ORF">MICCA_2230009</name>
</gene>
<protein>
    <recommendedName>
        <fullName evidence="4">Mobile element protein</fullName>
    </recommendedName>
</protein>
<evidence type="ECO:0000313" key="2">
    <source>
        <dbReference type="EMBL" id="CCH92402.1"/>
    </source>
</evidence>
<name>A0A822L8K6_MICAE</name>
<evidence type="ECO:0000313" key="3">
    <source>
        <dbReference type="Proteomes" id="UP000005806"/>
    </source>
</evidence>
<comment type="caution">
    <text evidence="2">The sequence shown here is derived from an EMBL/GenBank/DDBJ whole genome shotgun (WGS) entry which is preliminary data.</text>
</comment>
<evidence type="ECO:0008006" key="4">
    <source>
        <dbReference type="Google" id="ProtNLM"/>
    </source>
</evidence>
<reference evidence="2 3" key="1">
    <citation type="submission" date="2012-04" db="EMBL/GenBank/DDBJ databases">
        <authorList>
            <person name="Genoscope - CEA"/>
        </authorList>
    </citation>
    <scope>NUCLEOTIDE SEQUENCE [LARGE SCALE GENOMIC DNA]</scope>
    <source>
        <strain evidence="2 3">9432</strain>
    </source>
</reference>
<sequence length="46" mass="4820">MGFLKGNSLLKLGVTSDFITQSKLLGGSTPQTPRWGRGAAPKPPAH</sequence>
<accession>A0A822L8K6</accession>
<feature type="region of interest" description="Disordered" evidence="1">
    <location>
        <begin position="22"/>
        <end position="46"/>
    </location>
</feature>
<organism evidence="2 3">
    <name type="scientific">Microcystis aeruginosa PCC 9432</name>
    <dbReference type="NCBI Taxonomy" id="1160280"/>
    <lineage>
        <taxon>Bacteria</taxon>
        <taxon>Bacillati</taxon>
        <taxon>Cyanobacteriota</taxon>
        <taxon>Cyanophyceae</taxon>
        <taxon>Oscillatoriophycideae</taxon>
        <taxon>Chroococcales</taxon>
        <taxon>Microcystaceae</taxon>
        <taxon>Microcystis</taxon>
    </lineage>
</organism>
<dbReference type="Proteomes" id="UP000005806">
    <property type="component" value="Unassembled WGS sequence"/>
</dbReference>
<feature type="compositionally biased region" description="Polar residues" evidence="1">
    <location>
        <begin position="22"/>
        <end position="32"/>
    </location>
</feature>
<evidence type="ECO:0000256" key="1">
    <source>
        <dbReference type="SAM" id="MobiDB-lite"/>
    </source>
</evidence>
<proteinExistence type="predicted"/>
<dbReference type="AlphaFoldDB" id="A0A822L8K6"/>